<proteinExistence type="predicted"/>
<dbReference type="GO" id="GO:0016757">
    <property type="term" value="F:glycosyltransferase activity"/>
    <property type="evidence" value="ECO:0007669"/>
    <property type="project" value="UniProtKB-KW"/>
</dbReference>
<keyword evidence="9" id="KW-1185">Reference proteome</keyword>
<evidence type="ECO:0000256" key="4">
    <source>
        <dbReference type="ARBA" id="ARBA00022692"/>
    </source>
</evidence>
<dbReference type="PANTHER" id="PTHR43867:SF2">
    <property type="entry name" value="CELLULOSE SYNTHASE CATALYTIC SUBUNIT A [UDP-FORMING]"/>
    <property type="match status" value="1"/>
</dbReference>
<dbReference type="SUPFAM" id="SSF53448">
    <property type="entry name" value="Nucleotide-diphospho-sugar transferases"/>
    <property type="match status" value="1"/>
</dbReference>
<dbReference type="RefSeq" id="WP_176267854.1">
    <property type="nucleotide sequence ID" value="NZ_JABWGV010000003.1"/>
</dbReference>
<dbReference type="InterPro" id="IPR029044">
    <property type="entry name" value="Nucleotide-diphossugar_trans"/>
</dbReference>
<gene>
    <name evidence="8" type="ORF">HUV48_10425</name>
</gene>
<feature type="transmembrane region" description="Helical" evidence="7">
    <location>
        <begin position="378"/>
        <end position="397"/>
    </location>
</feature>
<feature type="transmembrane region" description="Helical" evidence="7">
    <location>
        <begin position="20"/>
        <end position="44"/>
    </location>
</feature>
<keyword evidence="3 8" id="KW-0808">Transferase</keyword>
<evidence type="ECO:0000313" key="9">
    <source>
        <dbReference type="Proteomes" id="UP000561438"/>
    </source>
</evidence>
<feature type="transmembrane region" description="Helical" evidence="7">
    <location>
        <begin position="344"/>
        <end position="366"/>
    </location>
</feature>
<comment type="subcellular location">
    <subcellularLocation>
        <location evidence="1">Membrane</location>
        <topology evidence="1">Multi-pass membrane protein</topology>
    </subcellularLocation>
</comment>
<keyword evidence="4 7" id="KW-0812">Transmembrane</keyword>
<dbReference type="NCBIfam" id="NF011307">
    <property type="entry name" value="PRK14716.1-5"/>
    <property type="match status" value="1"/>
</dbReference>
<dbReference type="EMBL" id="JABWGV010000003">
    <property type="protein sequence ID" value="NVD45420.1"/>
    <property type="molecule type" value="Genomic_DNA"/>
</dbReference>
<feature type="transmembrane region" description="Helical" evidence="7">
    <location>
        <begin position="418"/>
        <end position="437"/>
    </location>
</feature>
<dbReference type="Proteomes" id="UP000561438">
    <property type="component" value="Unassembled WGS sequence"/>
</dbReference>
<dbReference type="Gene3D" id="3.90.550.10">
    <property type="entry name" value="Spore Coat Polysaccharide Biosynthesis Protein SpsA, Chain A"/>
    <property type="match status" value="1"/>
</dbReference>
<accession>A0A850H498</accession>
<keyword evidence="2" id="KW-0328">Glycosyltransferase</keyword>
<dbReference type="InterPro" id="IPR050321">
    <property type="entry name" value="Glycosyltr_2/OpgH_subfam"/>
</dbReference>
<evidence type="ECO:0000256" key="1">
    <source>
        <dbReference type="ARBA" id="ARBA00004141"/>
    </source>
</evidence>
<name>A0A850H498_9SPHN</name>
<dbReference type="Pfam" id="PF13641">
    <property type="entry name" value="Glyco_tranf_2_3"/>
    <property type="match status" value="1"/>
</dbReference>
<dbReference type="GO" id="GO:0016020">
    <property type="term" value="C:membrane"/>
    <property type="evidence" value="ECO:0007669"/>
    <property type="project" value="UniProtKB-SubCell"/>
</dbReference>
<protein>
    <submittedName>
        <fullName evidence="8">Glycosyl transferase family protein</fullName>
    </submittedName>
</protein>
<dbReference type="PANTHER" id="PTHR43867">
    <property type="entry name" value="CELLULOSE SYNTHASE CATALYTIC SUBUNIT A [UDP-FORMING]"/>
    <property type="match status" value="1"/>
</dbReference>
<evidence type="ECO:0000256" key="3">
    <source>
        <dbReference type="ARBA" id="ARBA00022679"/>
    </source>
</evidence>
<sequence>MPGVETQFADWAALAQHELLLFAAVFFLVGALDELAIDLCYLFGRLTGAIRTPRFELADAGALASRTAIFIPAWQEAEVIGHTIMHAARAWPQKEVAFFVGCYPNDPDTAAVVSRLAKRDKRIRLVLHDRAGPTCKADCLNAIYRAMAKDEIERGGDYTMVVLHDAEDMVDPAALNLMESEMHGAEFVQIPVLAMPLPASPYISGHYSDEFAEAHGKAMPVRGALGASLPGAGVGCAIDRQMLAELAAQQETDEPFARTSLTEDYELGMRIAALGGRTRFARFRDAADGRLIATRAYFPADLDQAVRQKTRWTHGIALQSWDRLGWQGGLVNLWMQLRDRRGPLAALLLALGYLLVAATTFGWGLYLAGWQEPVRLDPVLSSLLLINFGFFVWRVIVRAIFTAREFGWREALRAVLRMPVSNIITIMAGYRAVAAYLKGLPGGAPPRWDKTAHFHHPADVLGAKSPEI</sequence>
<evidence type="ECO:0000313" key="8">
    <source>
        <dbReference type="EMBL" id="NVD45420.1"/>
    </source>
</evidence>
<organism evidence="8 9">
    <name type="scientific">Qipengyuania atrilutea</name>
    <dbReference type="NCBI Taxonomy" id="2744473"/>
    <lineage>
        <taxon>Bacteria</taxon>
        <taxon>Pseudomonadati</taxon>
        <taxon>Pseudomonadota</taxon>
        <taxon>Alphaproteobacteria</taxon>
        <taxon>Sphingomonadales</taxon>
        <taxon>Erythrobacteraceae</taxon>
        <taxon>Qipengyuania</taxon>
    </lineage>
</organism>
<dbReference type="AlphaFoldDB" id="A0A850H498"/>
<evidence type="ECO:0000256" key="2">
    <source>
        <dbReference type="ARBA" id="ARBA00022676"/>
    </source>
</evidence>
<evidence type="ECO:0000256" key="6">
    <source>
        <dbReference type="ARBA" id="ARBA00023136"/>
    </source>
</evidence>
<reference evidence="8 9" key="1">
    <citation type="submission" date="2020-06" db="EMBL/GenBank/DDBJ databases">
        <title>Altererythrobacter sp. HHU K3-1.</title>
        <authorList>
            <person name="Zhang D."/>
            <person name="Xue H."/>
        </authorList>
    </citation>
    <scope>NUCLEOTIDE SEQUENCE [LARGE SCALE GENOMIC DNA]</scope>
    <source>
        <strain evidence="8 9">HHU K3-1</strain>
    </source>
</reference>
<comment type="caution">
    <text evidence="8">The sequence shown here is derived from an EMBL/GenBank/DDBJ whole genome shotgun (WGS) entry which is preliminary data.</text>
</comment>
<evidence type="ECO:0000256" key="5">
    <source>
        <dbReference type="ARBA" id="ARBA00022989"/>
    </source>
</evidence>
<keyword evidence="5 7" id="KW-1133">Transmembrane helix</keyword>
<evidence type="ECO:0000256" key="7">
    <source>
        <dbReference type="SAM" id="Phobius"/>
    </source>
</evidence>
<keyword evidence="6 7" id="KW-0472">Membrane</keyword>